<keyword evidence="3" id="KW-0732">Signal</keyword>
<keyword evidence="7" id="KW-0325">Glycoprotein</keyword>
<keyword evidence="2 8" id="KW-0812">Transmembrane</keyword>
<gene>
    <name evidence="9" type="ORF">O6P43_030034</name>
</gene>
<name>A0AAD7L1M1_QUISA</name>
<protein>
    <submittedName>
        <fullName evidence="9">LRR receptor-like kinase</fullName>
    </submittedName>
</protein>
<comment type="caution">
    <text evidence="9">The sequence shown here is derived from an EMBL/GenBank/DDBJ whole genome shotgun (WGS) entry which is preliminary data.</text>
</comment>
<keyword evidence="9" id="KW-0418">Kinase</keyword>
<accession>A0AAD7L1M1</accession>
<keyword evidence="9" id="KW-0808">Transferase</keyword>
<reference evidence="9" key="1">
    <citation type="journal article" date="2023" name="Science">
        <title>Elucidation of the pathway for biosynthesis of saponin adjuvants from the soapbark tree.</title>
        <authorList>
            <person name="Reed J."/>
            <person name="Orme A."/>
            <person name="El-Demerdash A."/>
            <person name="Owen C."/>
            <person name="Martin L.B.B."/>
            <person name="Misra R.C."/>
            <person name="Kikuchi S."/>
            <person name="Rejzek M."/>
            <person name="Martin A.C."/>
            <person name="Harkess A."/>
            <person name="Leebens-Mack J."/>
            <person name="Louveau T."/>
            <person name="Stephenson M.J."/>
            <person name="Osbourn A."/>
        </authorList>
    </citation>
    <scope>NUCLEOTIDE SEQUENCE</scope>
    <source>
        <strain evidence="9">S10</strain>
    </source>
</reference>
<dbReference type="InterPro" id="IPR046956">
    <property type="entry name" value="RLP23-like"/>
</dbReference>
<evidence type="ECO:0000256" key="2">
    <source>
        <dbReference type="ARBA" id="ARBA00022692"/>
    </source>
</evidence>
<dbReference type="GO" id="GO:0016301">
    <property type="term" value="F:kinase activity"/>
    <property type="evidence" value="ECO:0007669"/>
    <property type="project" value="UniProtKB-KW"/>
</dbReference>
<evidence type="ECO:0000256" key="1">
    <source>
        <dbReference type="ARBA" id="ARBA00004479"/>
    </source>
</evidence>
<evidence type="ECO:0000256" key="7">
    <source>
        <dbReference type="ARBA" id="ARBA00023180"/>
    </source>
</evidence>
<dbReference type="PANTHER" id="PTHR48063">
    <property type="entry name" value="LRR RECEPTOR-LIKE KINASE"/>
    <property type="match status" value="1"/>
</dbReference>
<evidence type="ECO:0000256" key="5">
    <source>
        <dbReference type="ARBA" id="ARBA00023136"/>
    </source>
</evidence>
<evidence type="ECO:0000256" key="3">
    <source>
        <dbReference type="ARBA" id="ARBA00022729"/>
    </source>
</evidence>
<evidence type="ECO:0000256" key="6">
    <source>
        <dbReference type="ARBA" id="ARBA00023170"/>
    </source>
</evidence>
<dbReference type="AlphaFoldDB" id="A0AAD7L1M1"/>
<dbReference type="EMBL" id="JARAOO010000012">
    <property type="protein sequence ID" value="KAJ7949732.1"/>
    <property type="molecule type" value="Genomic_DNA"/>
</dbReference>
<dbReference type="PANTHER" id="PTHR48063:SF98">
    <property type="entry name" value="LRR RECEPTOR-LIKE SERINE_THREONINE-PROTEIN KINASE FLS2"/>
    <property type="match status" value="1"/>
</dbReference>
<keyword evidence="5 8" id="KW-0472">Membrane</keyword>
<keyword evidence="6 9" id="KW-0675">Receptor</keyword>
<feature type="transmembrane region" description="Helical" evidence="8">
    <location>
        <begin position="45"/>
        <end position="66"/>
    </location>
</feature>
<organism evidence="9 10">
    <name type="scientific">Quillaja saponaria</name>
    <name type="common">Soap bark tree</name>
    <dbReference type="NCBI Taxonomy" id="32244"/>
    <lineage>
        <taxon>Eukaryota</taxon>
        <taxon>Viridiplantae</taxon>
        <taxon>Streptophyta</taxon>
        <taxon>Embryophyta</taxon>
        <taxon>Tracheophyta</taxon>
        <taxon>Spermatophyta</taxon>
        <taxon>Magnoliopsida</taxon>
        <taxon>eudicotyledons</taxon>
        <taxon>Gunneridae</taxon>
        <taxon>Pentapetalae</taxon>
        <taxon>rosids</taxon>
        <taxon>fabids</taxon>
        <taxon>Fabales</taxon>
        <taxon>Quillajaceae</taxon>
        <taxon>Quillaja</taxon>
    </lineage>
</organism>
<dbReference type="Proteomes" id="UP001163823">
    <property type="component" value="Chromosome 12"/>
</dbReference>
<keyword evidence="4 8" id="KW-1133">Transmembrane helix</keyword>
<comment type="subcellular location">
    <subcellularLocation>
        <location evidence="1">Membrane</location>
        <topology evidence="1">Single-pass type I membrane protein</topology>
    </subcellularLocation>
</comment>
<sequence>MDALSFIGNAELCGAPLHENCTREEESDGSSTSGHTEDDSQTSGFYIGMGIGFAVGFWGVCSVLFCNRTWRHAYFQFVENMTNQVYVTVILKVKWFNAKLRS</sequence>
<evidence type="ECO:0000256" key="8">
    <source>
        <dbReference type="SAM" id="Phobius"/>
    </source>
</evidence>
<dbReference type="KEGG" id="qsa:O6P43_030034"/>
<dbReference type="GO" id="GO:0016020">
    <property type="term" value="C:membrane"/>
    <property type="evidence" value="ECO:0007669"/>
    <property type="project" value="UniProtKB-SubCell"/>
</dbReference>
<proteinExistence type="predicted"/>
<evidence type="ECO:0000256" key="4">
    <source>
        <dbReference type="ARBA" id="ARBA00022989"/>
    </source>
</evidence>
<evidence type="ECO:0000313" key="9">
    <source>
        <dbReference type="EMBL" id="KAJ7949732.1"/>
    </source>
</evidence>
<keyword evidence="10" id="KW-1185">Reference proteome</keyword>
<evidence type="ECO:0000313" key="10">
    <source>
        <dbReference type="Proteomes" id="UP001163823"/>
    </source>
</evidence>